<organism evidence="2 3">
    <name type="scientific">Bughendera virus</name>
    <dbReference type="NCBI Taxonomy" id="2740749"/>
    <lineage>
        <taxon>Viruses</taxon>
        <taxon>Riboviria</taxon>
        <taxon>Orthornavirae</taxon>
        <taxon>Negarnaviricota</taxon>
        <taxon>Haploviricotina</taxon>
        <taxon>Monjiviricetes</taxon>
        <taxon>Mononegavirales</taxon>
        <taxon>Rhabdoviridae</taxon>
        <taxon>Alpharhabdovirinae</taxon>
        <taxon>Ledantevirus</taxon>
        <taxon>Ledantevirus bughendera</taxon>
    </lineage>
</organism>
<dbReference type="Proteomes" id="UP000678729">
    <property type="component" value="Segment"/>
</dbReference>
<keyword evidence="3" id="KW-1185">Reference proteome</keyword>
<dbReference type="EMBL" id="MT325641">
    <property type="protein sequence ID" value="QKV49532.1"/>
    <property type="molecule type" value="Viral_cRNA"/>
</dbReference>
<name>A0A7D4XDE1_9RHAB</name>
<sequence>MEPNRSKIQSVASRLSWSAINSNLTNLEDDAEENILEDTPSFLKLSDPIAEWSKNPITEILDEVFSEDSDNESVPDNHNQSEFKEEDESKNNLDSEEKIIMELTTEECRKNLAKQAKKEIKLHIPSISHVHTQRNLNDAVQEIAHSLIEQLGFQNYPDLMEIMDNCLKIYIEPGINSSITSTNKTSISDESNRDSHSSVINQTTSESLIDKFKAGITFNKKRGGIIKITDQSSQITENLIRECVECTNTEDEAIRLIFKKSSLYPVLTLLTDYK</sequence>
<dbReference type="RefSeq" id="YP_010798576.1">
    <property type="nucleotide sequence ID" value="NC_076494.1"/>
</dbReference>
<dbReference type="KEGG" id="vg:80536811"/>
<proteinExistence type="predicted"/>
<evidence type="ECO:0000313" key="3">
    <source>
        <dbReference type="Proteomes" id="UP000678729"/>
    </source>
</evidence>
<reference evidence="3" key="1">
    <citation type="journal article" date="2020" name="Microorganisms">
        <title>Diversity, Transmission, and Cophylogeny of Ledanteviruses (Rhabdoviridae: Ledantevirus) and Nycteribiid Bat Flies Parasitizing Angolan Soft-Furred Fruit Bats in Bundibugyo District, Uganda.</title>
        <authorList>
            <person name="Bennett A.J."/>
            <person name="Paskey A.C."/>
            <person name="Kuhn J.H."/>
            <person name="Bishop-Lilly K.A."/>
            <person name="Goldberg T.L."/>
        </authorList>
    </citation>
    <scope>NUCLEOTIDE SEQUENCE [LARGE SCALE GENOMIC DNA]</scope>
</reference>
<evidence type="ECO:0000313" key="2">
    <source>
        <dbReference type="EMBL" id="QKV49532.1"/>
    </source>
</evidence>
<protein>
    <submittedName>
        <fullName evidence="2">Phosphoprotein</fullName>
    </submittedName>
</protein>
<evidence type="ECO:0000256" key="1">
    <source>
        <dbReference type="SAM" id="MobiDB-lite"/>
    </source>
</evidence>
<feature type="region of interest" description="Disordered" evidence="1">
    <location>
        <begin position="65"/>
        <end position="95"/>
    </location>
</feature>
<feature type="compositionally biased region" description="Basic and acidic residues" evidence="1">
    <location>
        <begin position="79"/>
        <end position="95"/>
    </location>
</feature>
<dbReference type="GeneID" id="80536811"/>
<accession>A0A7D4XDE1</accession>